<sequence>MKGKEKQKFLHTNSSTHQTTTTTTTRRFRLNAERGVHFISLFLKTRLFVGCFVALSSSKRIIIVIVLMGKRSTVAYSSEDFIKKRHKKDDNDTKTDDDKSALKTYYCTCCSNPVLITDCNLFSLPRRRKDGSIILDRTKYVCRLRAKRERDNKTTAIRRDNGKSIEKQTRYYCGDVPVCYECNDESVKLYVLDGALRSFEKARKAGTNGKEKGNTTREVVELLPVPPCIRRGKGGKKLIISVRVIDRQEKCSVMDISAEKVSISATKKADAKELLEREVLEFLSETLKCRVAQLSVLVNDEEDDGVAVTKEIACDVGESMSPETVFRALEKSRAAAAS</sequence>
<dbReference type="EMBL" id="FO082277">
    <property type="protein sequence ID" value="CCO14984.1"/>
    <property type="molecule type" value="Genomic_DNA"/>
</dbReference>
<feature type="compositionally biased region" description="Low complexity" evidence="1">
    <location>
        <begin position="11"/>
        <end position="24"/>
    </location>
</feature>
<dbReference type="RefSeq" id="XP_007514744.1">
    <property type="nucleotide sequence ID" value="XM_007514682.1"/>
</dbReference>
<proteinExistence type="predicted"/>
<gene>
    <name evidence="3" type="ORF">Bathy02g02740</name>
</gene>
<protein>
    <recommendedName>
        <fullName evidence="2">STEEP1 domain-containing protein</fullName>
    </recommendedName>
</protein>
<feature type="region of interest" description="Disordered" evidence="1">
    <location>
        <begin position="1"/>
        <end position="24"/>
    </location>
</feature>
<organism evidence="3 4">
    <name type="scientific">Bathycoccus prasinos</name>
    <dbReference type="NCBI Taxonomy" id="41875"/>
    <lineage>
        <taxon>Eukaryota</taxon>
        <taxon>Viridiplantae</taxon>
        <taxon>Chlorophyta</taxon>
        <taxon>Mamiellophyceae</taxon>
        <taxon>Mamiellales</taxon>
        <taxon>Bathycoccaceae</taxon>
        <taxon>Bathycoccus</taxon>
    </lineage>
</organism>
<feature type="domain" description="STEEP1" evidence="2">
    <location>
        <begin position="98"/>
        <end position="201"/>
    </location>
</feature>
<evidence type="ECO:0000256" key="1">
    <source>
        <dbReference type="SAM" id="MobiDB-lite"/>
    </source>
</evidence>
<dbReference type="Pfam" id="PF25809">
    <property type="entry name" value="STEEP1"/>
    <property type="match status" value="1"/>
</dbReference>
<dbReference type="OrthoDB" id="418131at2759"/>
<name>K8EB39_9CHLO</name>
<evidence type="ECO:0000313" key="4">
    <source>
        <dbReference type="Proteomes" id="UP000198341"/>
    </source>
</evidence>
<dbReference type="KEGG" id="bpg:Bathy02g02740"/>
<reference evidence="3 4" key="1">
    <citation type="submission" date="2011-10" db="EMBL/GenBank/DDBJ databases">
        <authorList>
            <person name="Genoscope - CEA"/>
        </authorList>
    </citation>
    <scope>NUCLEOTIDE SEQUENCE [LARGE SCALE GENOMIC DNA]</scope>
    <source>
        <strain evidence="3 4">RCC 1105</strain>
    </source>
</reference>
<dbReference type="PANTHER" id="PTHR47525:SF1">
    <property type="entry name" value="OS07G0295200 PROTEIN"/>
    <property type="match status" value="1"/>
</dbReference>
<dbReference type="PANTHER" id="PTHR47525">
    <property type="entry name" value="OS07G0295200 PROTEIN"/>
    <property type="match status" value="1"/>
</dbReference>
<dbReference type="InterPro" id="IPR053323">
    <property type="entry name" value="UPF0235"/>
</dbReference>
<evidence type="ECO:0000313" key="3">
    <source>
        <dbReference type="EMBL" id="CCO14984.1"/>
    </source>
</evidence>
<dbReference type="AlphaFoldDB" id="K8EB39"/>
<keyword evidence="4" id="KW-1185">Reference proteome</keyword>
<dbReference type="GeneID" id="19017387"/>
<accession>K8EB39</accession>
<dbReference type="STRING" id="41875.K8EB39"/>
<dbReference type="Proteomes" id="UP000198341">
    <property type="component" value="Chromosome 2"/>
</dbReference>
<evidence type="ECO:0000259" key="2">
    <source>
        <dbReference type="Pfam" id="PF25809"/>
    </source>
</evidence>
<dbReference type="InterPro" id="IPR057965">
    <property type="entry name" value="STEEP1_dom"/>
</dbReference>